<protein>
    <submittedName>
        <fullName evidence="4">DNA protecting protein DprA</fullName>
    </submittedName>
</protein>
<evidence type="ECO:0000259" key="3">
    <source>
        <dbReference type="Pfam" id="PF17782"/>
    </source>
</evidence>
<comment type="similarity">
    <text evidence="1">Belongs to the DprA/Smf family.</text>
</comment>
<comment type="caution">
    <text evidence="4">The sequence shown here is derived from an EMBL/GenBank/DDBJ whole genome shotgun (WGS) entry which is preliminary data.</text>
</comment>
<dbReference type="InterPro" id="IPR003488">
    <property type="entry name" value="DprA"/>
</dbReference>
<evidence type="ECO:0000259" key="2">
    <source>
        <dbReference type="Pfam" id="PF02481"/>
    </source>
</evidence>
<gene>
    <name evidence="4" type="ORF">A2480_01815</name>
</gene>
<name>A0A1F7WEI9_9BACT</name>
<dbReference type="STRING" id="1802424.A2480_01815"/>
<evidence type="ECO:0000313" key="4">
    <source>
        <dbReference type="EMBL" id="OGM01246.1"/>
    </source>
</evidence>
<organism evidence="4 5">
    <name type="scientific">Candidatus Uhrbacteria bacterium RIFOXYC2_FULL_47_19</name>
    <dbReference type="NCBI Taxonomy" id="1802424"/>
    <lineage>
        <taxon>Bacteria</taxon>
        <taxon>Candidatus Uhriibacteriota</taxon>
    </lineage>
</organism>
<evidence type="ECO:0000256" key="1">
    <source>
        <dbReference type="ARBA" id="ARBA00006525"/>
    </source>
</evidence>
<dbReference type="PANTHER" id="PTHR43022">
    <property type="entry name" value="PROTEIN SMF"/>
    <property type="match status" value="1"/>
</dbReference>
<dbReference type="Proteomes" id="UP000176988">
    <property type="component" value="Unassembled WGS sequence"/>
</dbReference>
<dbReference type="PANTHER" id="PTHR43022:SF1">
    <property type="entry name" value="PROTEIN SMF"/>
    <property type="match status" value="1"/>
</dbReference>
<dbReference type="Gene3D" id="3.40.50.450">
    <property type="match status" value="1"/>
</dbReference>
<dbReference type="Gene3D" id="1.10.10.10">
    <property type="entry name" value="Winged helix-like DNA-binding domain superfamily/Winged helix DNA-binding domain"/>
    <property type="match status" value="1"/>
</dbReference>
<feature type="domain" description="DprA winged helix" evidence="3">
    <location>
        <begin position="238"/>
        <end position="288"/>
    </location>
</feature>
<sequence length="294" mass="31605">MKVTVGHVMDKIKEIKRTDDNFPVQLRHISGCPERLFVRGQIKSLTQQPLIAVVGTRRMTNYGEAVIRRFVPTWVRHGIGIVSGLALGTDALVHLATLEANGLTIGILGSGVDQKSVTPRTNSRLAERIISSGGALASEYPDGTQPQPYHFPARNRIVAGLTLATVVIEAPIKSGALITAKFALDFGQEVFAVPGPITVETSRGTNWLIAQGAHPLLEPEDLLEVLGIEKIPTRQILPPNVQDGRLLNIVRLGSTTPDELAERSGLDIGQVLVALSELEVAGLVSRTGDKFTAN</sequence>
<dbReference type="Pfam" id="PF02481">
    <property type="entry name" value="DNA_processg_A"/>
    <property type="match status" value="1"/>
</dbReference>
<feature type="domain" description="Smf/DprA SLOG" evidence="2">
    <location>
        <begin position="16"/>
        <end position="226"/>
    </location>
</feature>
<dbReference type="EMBL" id="MGFG01000010">
    <property type="protein sequence ID" value="OGM01246.1"/>
    <property type="molecule type" value="Genomic_DNA"/>
</dbReference>
<dbReference type="SUPFAM" id="SSF102405">
    <property type="entry name" value="MCP/YpsA-like"/>
    <property type="match status" value="1"/>
</dbReference>
<dbReference type="NCBIfam" id="TIGR00732">
    <property type="entry name" value="dprA"/>
    <property type="match status" value="1"/>
</dbReference>
<dbReference type="GO" id="GO:0009294">
    <property type="term" value="P:DNA-mediated transformation"/>
    <property type="evidence" value="ECO:0007669"/>
    <property type="project" value="InterPro"/>
</dbReference>
<dbReference type="AlphaFoldDB" id="A0A1F7WEI9"/>
<reference evidence="4 5" key="1">
    <citation type="journal article" date="2016" name="Nat. Commun.">
        <title>Thousands of microbial genomes shed light on interconnected biogeochemical processes in an aquifer system.</title>
        <authorList>
            <person name="Anantharaman K."/>
            <person name="Brown C.T."/>
            <person name="Hug L.A."/>
            <person name="Sharon I."/>
            <person name="Castelle C.J."/>
            <person name="Probst A.J."/>
            <person name="Thomas B.C."/>
            <person name="Singh A."/>
            <person name="Wilkins M.J."/>
            <person name="Karaoz U."/>
            <person name="Brodie E.L."/>
            <person name="Williams K.H."/>
            <person name="Hubbard S.S."/>
            <person name="Banfield J.F."/>
        </authorList>
    </citation>
    <scope>NUCLEOTIDE SEQUENCE [LARGE SCALE GENOMIC DNA]</scope>
</reference>
<dbReference type="Pfam" id="PF17782">
    <property type="entry name" value="WHD_DprA"/>
    <property type="match status" value="1"/>
</dbReference>
<dbReference type="InterPro" id="IPR036388">
    <property type="entry name" value="WH-like_DNA-bd_sf"/>
</dbReference>
<dbReference type="InterPro" id="IPR041614">
    <property type="entry name" value="DprA_WH"/>
</dbReference>
<accession>A0A1F7WEI9</accession>
<evidence type="ECO:0000313" key="5">
    <source>
        <dbReference type="Proteomes" id="UP000176988"/>
    </source>
</evidence>
<proteinExistence type="inferred from homology"/>
<dbReference type="InterPro" id="IPR057666">
    <property type="entry name" value="DrpA_SLOG"/>
</dbReference>